<name>A0AA41XI24_9MICO</name>
<dbReference type="PANTHER" id="PTHR43798:SF33">
    <property type="entry name" value="HYDROLASE, PUTATIVE (AFU_ORTHOLOGUE AFUA_2G14860)-RELATED"/>
    <property type="match status" value="1"/>
</dbReference>
<proteinExistence type="predicted"/>
<dbReference type="InterPro" id="IPR050266">
    <property type="entry name" value="AB_hydrolase_sf"/>
</dbReference>
<dbReference type="EMBL" id="JANLCK010000006">
    <property type="protein sequence ID" value="MCS5726764.1"/>
    <property type="molecule type" value="Genomic_DNA"/>
</dbReference>
<keyword evidence="3" id="KW-1185">Reference proteome</keyword>
<dbReference type="RefSeq" id="WP_259529545.1">
    <property type="nucleotide sequence ID" value="NZ_JANLCK010000006.1"/>
</dbReference>
<dbReference type="SUPFAM" id="SSF53474">
    <property type="entry name" value="alpha/beta-Hydrolases"/>
    <property type="match status" value="1"/>
</dbReference>
<sequence length="261" mass="27254">MTGGAAGTVLLLHGLGGSREDALSMFSPIVPTGTHLVAPDARAHGADVEPSSPSELTLEAMAERIAREVLASQEAAGCAGAPVTVIGISMGAALALRLALTEALPLSHAVFVRPAFTDESLPSNLRAFPVIGELLADLGAQEGERAFLDTDLYGSVRAESRLGAAGLLEQFRSPFAVERAARLIEIPRSRAFTSADDIGALDLPTAIVWAPRDPVHPVPVAELWMDELDGAVSVPLPARDDDYSAYVAATRGGVAEWLGWS</sequence>
<feature type="domain" description="AB hydrolase-1" evidence="1">
    <location>
        <begin position="9"/>
        <end position="227"/>
    </location>
</feature>
<dbReference type="Pfam" id="PF12697">
    <property type="entry name" value="Abhydrolase_6"/>
    <property type="match status" value="1"/>
</dbReference>
<dbReference type="Gene3D" id="3.40.50.1820">
    <property type="entry name" value="alpha/beta hydrolase"/>
    <property type="match status" value="1"/>
</dbReference>
<accession>A0AA41XI24</accession>
<comment type="caution">
    <text evidence="2">The sequence shown here is derived from an EMBL/GenBank/DDBJ whole genome shotgun (WGS) entry which is preliminary data.</text>
</comment>
<dbReference type="GO" id="GO:0016787">
    <property type="term" value="F:hydrolase activity"/>
    <property type="evidence" value="ECO:0007669"/>
    <property type="project" value="UniProtKB-KW"/>
</dbReference>
<dbReference type="InterPro" id="IPR029058">
    <property type="entry name" value="AB_hydrolase_fold"/>
</dbReference>
<dbReference type="InterPro" id="IPR000073">
    <property type="entry name" value="AB_hydrolase_1"/>
</dbReference>
<gene>
    <name evidence="2" type="ORF">N1028_12755</name>
</gene>
<dbReference type="Proteomes" id="UP001165587">
    <property type="component" value="Unassembled WGS sequence"/>
</dbReference>
<dbReference type="AlphaFoldDB" id="A0AA41XI24"/>
<evidence type="ECO:0000259" key="1">
    <source>
        <dbReference type="Pfam" id="PF12697"/>
    </source>
</evidence>
<evidence type="ECO:0000313" key="2">
    <source>
        <dbReference type="EMBL" id="MCS5726764.1"/>
    </source>
</evidence>
<dbReference type="PANTHER" id="PTHR43798">
    <property type="entry name" value="MONOACYLGLYCEROL LIPASE"/>
    <property type="match status" value="1"/>
</dbReference>
<organism evidence="2 3">
    <name type="scientific">Herbiconiux oxytropis</name>
    <dbReference type="NCBI Taxonomy" id="2970915"/>
    <lineage>
        <taxon>Bacteria</taxon>
        <taxon>Bacillati</taxon>
        <taxon>Actinomycetota</taxon>
        <taxon>Actinomycetes</taxon>
        <taxon>Micrococcales</taxon>
        <taxon>Microbacteriaceae</taxon>
        <taxon>Herbiconiux</taxon>
    </lineage>
</organism>
<evidence type="ECO:0000313" key="3">
    <source>
        <dbReference type="Proteomes" id="UP001165587"/>
    </source>
</evidence>
<dbReference type="GO" id="GO:0016020">
    <property type="term" value="C:membrane"/>
    <property type="evidence" value="ECO:0007669"/>
    <property type="project" value="TreeGrafter"/>
</dbReference>
<protein>
    <submittedName>
        <fullName evidence="2">Alpha/beta hydrolase</fullName>
    </submittedName>
</protein>
<keyword evidence="2" id="KW-0378">Hydrolase</keyword>
<reference evidence="2" key="1">
    <citation type="submission" date="2022-08" db="EMBL/GenBank/DDBJ databases">
        <authorList>
            <person name="Deng Y."/>
            <person name="Han X.-F."/>
            <person name="Zhang Y.-Q."/>
        </authorList>
    </citation>
    <scope>NUCLEOTIDE SEQUENCE</scope>
    <source>
        <strain evidence="2">CPCC 203407</strain>
    </source>
</reference>